<gene>
    <name evidence="10 12" type="primary">gyrB</name>
    <name evidence="12" type="ORF">Pan181_00040</name>
</gene>
<feature type="binding site" evidence="10">
    <location>
        <position position="526"/>
    </location>
    <ligand>
        <name>Mg(2+)</name>
        <dbReference type="ChEBI" id="CHEBI:18420"/>
        <label>1</label>
        <note>catalytic</note>
    </ligand>
</feature>
<dbReference type="GO" id="GO:0005737">
    <property type="term" value="C:cytoplasm"/>
    <property type="evidence" value="ECO:0007669"/>
    <property type="project" value="UniProtKB-SubCell"/>
</dbReference>
<dbReference type="OrthoDB" id="9802808at2"/>
<evidence type="ECO:0000256" key="6">
    <source>
        <dbReference type="ARBA" id="ARBA00022842"/>
    </source>
</evidence>
<sequence length="850" mass="94221">MADENEAYGLTPEEEAQPDGAIKRSLANSEYNAEDLEHLSDLEHVRERPSMYIGDTTARGLHHLVYEVVDNSIDEAMAGYANEVQVIINGDGSVTVEDDGRGIPVERHAQLSELMDREVSTLEGVMTVLKFGGKFSKGAYQTSGGLHGVGVTVVNFLSEWSEVDVSRDGHVHHQEYERGVPKGPVRRVGATKKRGTRTTFKPDPQIFQTTKYNYSTLLKRLQELAFLNQGVRITITDARTGETESFQYEDGIRQFVEHLNRASEAVHPDVLYVSGELEGVTVEIALQYSSEFTENVHSYVNNINTTEGGTHMSGFRSALTRCLNNYGKNAGMFKDLVPSGDDVREGLTAVISCRVPHPQFEGQTKTKLGNGEVEGIVNSIFGEFLSKYFEENPKTAKTIVNKAITAVEAREAARKAKALLRERKGALSGGGLPGKLRDCSSKDVDKCELFLVEGDSAGGSAEGGRMREYQAILPLRGKIINAYKSREDKVLASEEIRNMISAVGIGIGAEQDVTKRRYGRVVIMTDADVDGSHIRTLLLTFFYRQMYDLVARGHVYVAQPPLFRVRKGKKTTYVQTEEEMKTQLLDLGLGDSVFDPGDGRMIDGENMSKLVRTLAALEDAILALERRGIGLKLHAVRQDPVSGKLPVFHVLLGSAEHWFKDRDELDEFVKQQEESTEGELVIDSGTAGLQIDNNENGEASESPEVPVTRLRIIELHEVRTINTLLGDLREMGFEIDALIPQERTGEEGSRYTLRRGDNETGLEDLRGLPGAIRSAGEKGLQITRFKGLGEMNAEELRETTLDPGNRTLMQVRMEDAGAADDLFRVLMGDQVEPRREFIQKHALDVRNLDV</sequence>
<dbReference type="Gene3D" id="3.40.50.670">
    <property type="match status" value="2"/>
</dbReference>
<organism evidence="12 13">
    <name type="scientific">Aeoliella mucimassa</name>
    <dbReference type="NCBI Taxonomy" id="2527972"/>
    <lineage>
        <taxon>Bacteria</taxon>
        <taxon>Pseudomonadati</taxon>
        <taxon>Planctomycetota</taxon>
        <taxon>Planctomycetia</taxon>
        <taxon>Pirellulales</taxon>
        <taxon>Lacipirellulaceae</taxon>
        <taxon>Aeoliella</taxon>
    </lineage>
</organism>
<evidence type="ECO:0000256" key="7">
    <source>
        <dbReference type="ARBA" id="ARBA00023029"/>
    </source>
</evidence>
<feature type="binding site" evidence="10">
    <location>
        <position position="453"/>
    </location>
    <ligand>
        <name>Mg(2+)</name>
        <dbReference type="ChEBI" id="CHEBI:18420"/>
        <label>1</label>
        <note>catalytic</note>
    </ligand>
</feature>
<keyword evidence="6 10" id="KW-0460">Magnesium</keyword>
<comment type="function">
    <text evidence="10">A type II topoisomerase that negatively supercoils closed circular double-stranded (ds) DNA in an ATP-dependent manner to modulate DNA topology and maintain chromosomes in an underwound state. Negative supercoiling favors strand separation, and DNA replication, transcription, recombination and repair, all of which involve strand separation. Also able to catalyze the interconversion of other topological isomers of dsDNA rings, including catenanes and knotted rings. Type II topoisomerases break and join 2 DNA strands simultaneously in an ATP-dependent manner.</text>
</comment>
<dbReference type="Gene3D" id="3.30.565.10">
    <property type="entry name" value="Histidine kinase-like ATPase, C-terminal domain"/>
    <property type="match status" value="1"/>
</dbReference>
<dbReference type="InterPro" id="IPR003594">
    <property type="entry name" value="HATPase_dom"/>
</dbReference>
<dbReference type="SMART" id="SM00433">
    <property type="entry name" value="TOP2c"/>
    <property type="match status" value="1"/>
</dbReference>
<dbReference type="InterPro" id="IPR013506">
    <property type="entry name" value="Topo_IIA_bsu_dom2"/>
</dbReference>
<dbReference type="GO" id="GO:0003677">
    <property type="term" value="F:DNA binding"/>
    <property type="evidence" value="ECO:0007669"/>
    <property type="project" value="UniProtKB-KW"/>
</dbReference>
<keyword evidence="10" id="KW-0963">Cytoplasm</keyword>
<dbReference type="InterPro" id="IPR011557">
    <property type="entry name" value="GyrB"/>
</dbReference>
<dbReference type="SMART" id="SM00387">
    <property type="entry name" value="HATPase_c"/>
    <property type="match status" value="1"/>
</dbReference>
<comment type="subcellular location">
    <subcellularLocation>
        <location evidence="10">Cytoplasm</location>
    </subcellularLocation>
</comment>
<feature type="site" description="Interaction with DNA" evidence="10">
    <location>
        <position position="481"/>
    </location>
</feature>
<dbReference type="InterPro" id="IPR002288">
    <property type="entry name" value="DNA_gyrase_B_C"/>
</dbReference>
<dbReference type="FunFam" id="3.30.565.10:FF:000002">
    <property type="entry name" value="DNA gyrase subunit B"/>
    <property type="match status" value="1"/>
</dbReference>
<comment type="similarity">
    <text evidence="2 10">Belongs to the type II topoisomerase GyrB family.</text>
</comment>
<dbReference type="GO" id="GO:0046872">
    <property type="term" value="F:metal ion binding"/>
    <property type="evidence" value="ECO:0007669"/>
    <property type="project" value="UniProtKB-KW"/>
</dbReference>
<dbReference type="InterPro" id="IPR000565">
    <property type="entry name" value="Topo_IIA_B"/>
</dbReference>
<dbReference type="Pfam" id="PF00986">
    <property type="entry name" value="DNA_gyraseB_C"/>
    <property type="match status" value="1"/>
</dbReference>
<dbReference type="InterPro" id="IPR020568">
    <property type="entry name" value="Ribosomal_Su5_D2-typ_SF"/>
</dbReference>
<dbReference type="PANTHER" id="PTHR45866:SF1">
    <property type="entry name" value="DNA GYRASE SUBUNIT B, MITOCHONDRIAL"/>
    <property type="match status" value="1"/>
</dbReference>
<feature type="domain" description="Toprim" evidence="11">
    <location>
        <begin position="447"/>
        <end position="561"/>
    </location>
</feature>
<keyword evidence="4 10" id="KW-0547">Nucleotide-binding</keyword>
<dbReference type="CDD" id="cd03366">
    <property type="entry name" value="TOPRIM_TopoIIA_GyrB"/>
    <property type="match status" value="1"/>
</dbReference>
<dbReference type="PRINTS" id="PR01159">
    <property type="entry name" value="DNAGYRASEB"/>
</dbReference>
<dbReference type="PROSITE" id="PS50880">
    <property type="entry name" value="TOPRIM"/>
    <property type="match status" value="1"/>
</dbReference>
<keyword evidence="13" id="KW-1185">Reference proteome</keyword>
<dbReference type="SUPFAM" id="SSF54211">
    <property type="entry name" value="Ribosomal protein S5 domain 2-like"/>
    <property type="match status" value="1"/>
</dbReference>
<dbReference type="NCBIfam" id="NF004189">
    <property type="entry name" value="PRK05644.1"/>
    <property type="match status" value="1"/>
</dbReference>
<dbReference type="HAMAP" id="MF_01898">
    <property type="entry name" value="GyrB"/>
    <property type="match status" value="1"/>
</dbReference>
<dbReference type="SUPFAM" id="SSF56719">
    <property type="entry name" value="Type II DNA topoisomerase"/>
    <property type="match status" value="1"/>
</dbReference>
<keyword evidence="8" id="KW-0238">DNA-binding</keyword>
<dbReference type="InterPro" id="IPR006171">
    <property type="entry name" value="TOPRIM_dom"/>
</dbReference>
<dbReference type="FunFam" id="3.40.50.670:FF:000001">
    <property type="entry name" value="DNA topoisomerase 2"/>
    <property type="match status" value="1"/>
</dbReference>
<dbReference type="EC" id="5.6.2.2" evidence="10"/>
<dbReference type="InterPro" id="IPR034160">
    <property type="entry name" value="TOPRIM_GyrB"/>
</dbReference>
<dbReference type="PRINTS" id="PR00418">
    <property type="entry name" value="TPI2FAMILY"/>
</dbReference>
<dbReference type="InterPro" id="IPR001241">
    <property type="entry name" value="Topo_IIA"/>
</dbReference>
<dbReference type="PANTHER" id="PTHR45866">
    <property type="entry name" value="DNA GYRASE/TOPOISOMERASE SUBUNIT B"/>
    <property type="match status" value="1"/>
</dbReference>
<evidence type="ECO:0000256" key="8">
    <source>
        <dbReference type="ARBA" id="ARBA00023125"/>
    </source>
</evidence>
<dbReference type="AlphaFoldDB" id="A0A518AGH7"/>
<name>A0A518AGH7_9BACT</name>
<keyword evidence="3 10" id="KW-0479">Metal-binding</keyword>
<evidence type="ECO:0000256" key="10">
    <source>
        <dbReference type="HAMAP-Rule" id="MF_01898"/>
    </source>
</evidence>
<dbReference type="Pfam" id="PF02518">
    <property type="entry name" value="HATPase_c"/>
    <property type="match status" value="1"/>
</dbReference>
<protein>
    <recommendedName>
        <fullName evidence="10">DNA gyrase subunit B</fullName>
        <ecNumber evidence="10">5.6.2.2</ecNumber>
    </recommendedName>
</protein>
<dbReference type="KEGG" id="amuc:Pan181_00040"/>
<feature type="binding site" evidence="10">
    <location>
        <position position="528"/>
    </location>
    <ligand>
        <name>Mg(2+)</name>
        <dbReference type="ChEBI" id="CHEBI:18420"/>
        <label>2</label>
    </ligand>
</feature>
<dbReference type="CDD" id="cd16928">
    <property type="entry name" value="HATPase_GyrB-like"/>
    <property type="match status" value="1"/>
</dbReference>
<dbReference type="RefSeq" id="WP_145244879.1">
    <property type="nucleotide sequence ID" value="NZ_CP036278.1"/>
</dbReference>
<dbReference type="Pfam" id="PF00204">
    <property type="entry name" value="DNA_gyraseB"/>
    <property type="match status" value="1"/>
</dbReference>
<comment type="catalytic activity">
    <reaction evidence="1 10">
        <text>ATP-dependent breakage, passage and rejoining of double-stranded DNA.</text>
        <dbReference type="EC" id="5.6.2.2"/>
    </reaction>
</comment>
<keyword evidence="5 10" id="KW-0067">ATP-binding</keyword>
<dbReference type="Gene3D" id="3.30.230.10">
    <property type="match status" value="1"/>
</dbReference>
<dbReference type="EMBL" id="CP036278">
    <property type="protein sequence ID" value="QDU53826.1"/>
    <property type="molecule type" value="Genomic_DNA"/>
</dbReference>
<dbReference type="GO" id="GO:0006265">
    <property type="term" value="P:DNA topological change"/>
    <property type="evidence" value="ECO:0007669"/>
    <property type="project" value="UniProtKB-UniRule"/>
</dbReference>
<dbReference type="Proteomes" id="UP000315750">
    <property type="component" value="Chromosome"/>
</dbReference>
<dbReference type="SUPFAM" id="SSF55874">
    <property type="entry name" value="ATPase domain of HSP90 chaperone/DNA topoisomerase II/histidine kinase"/>
    <property type="match status" value="1"/>
</dbReference>
<feature type="binding site" evidence="10">
    <location>
        <position position="526"/>
    </location>
    <ligand>
        <name>Mg(2+)</name>
        <dbReference type="ChEBI" id="CHEBI:18420"/>
        <label>2</label>
    </ligand>
</feature>
<keyword evidence="9 10" id="KW-0413">Isomerase</keyword>
<evidence type="ECO:0000256" key="3">
    <source>
        <dbReference type="ARBA" id="ARBA00022723"/>
    </source>
</evidence>
<evidence type="ECO:0000256" key="1">
    <source>
        <dbReference type="ARBA" id="ARBA00000185"/>
    </source>
</evidence>
<proteinExistence type="inferred from homology"/>
<keyword evidence="7 10" id="KW-0799">Topoisomerase</keyword>
<dbReference type="GO" id="GO:0003918">
    <property type="term" value="F:DNA topoisomerase type II (double strand cut, ATP-hydrolyzing) activity"/>
    <property type="evidence" value="ECO:0007669"/>
    <property type="project" value="UniProtKB-UniRule"/>
</dbReference>
<dbReference type="GO" id="GO:0005694">
    <property type="term" value="C:chromosome"/>
    <property type="evidence" value="ECO:0007669"/>
    <property type="project" value="InterPro"/>
</dbReference>
<evidence type="ECO:0000313" key="13">
    <source>
        <dbReference type="Proteomes" id="UP000315750"/>
    </source>
</evidence>
<dbReference type="InterPro" id="IPR013759">
    <property type="entry name" value="Topo_IIA_B_C"/>
</dbReference>
<comment type="cofactor">
    <cofactor evidence="10">
        <name>Mg(2+)</name>
        <dbReference type="ChEBI" id="CHEBI:18420"/>
    </cofactor>
    <cofactor evidence="10">
        <name>Mn(2+)</name>
        <dbReference type="ChEBI" id="CHEBI:29035"/>
    </cofactor>
    <cofactor evidence="10">
        <name>Ca(2+)</name>
        <dbReference type="ChEBI" id="CHEBI:29108"/>
    </cofactor>
    <text evidence="10">Binds two Mg(2+) per subunit. The magnesium ions form salt bridges with both the protein and the DNA. Can also accept other divalent metal cations, such as Mn(2+) or Ca(2+).</text>
</comment>
<evidence type="ECO:0000256" key="2">
    <source>
        <dbReference type="ARBA" id="ARBA00010708"/>
    </source>
</evidence>
<accession>A0A518AGH7</accession>
<dbReference type="NCBIfam" id="NF011501">
    <property type="entry name" value="PRK14939.1"/>
    <property type="match status" value="1"/>
</dbReference>
<dbReference type="FunFam" id="3.30.230.10:FF:000005">
    <property type="entry name" value="DNA gyrase subunit B"/>
    <property type="match status" value="1"/>
</dbReference>
<dbReference type="Pfam" id="PF01751">
    <property type="entry name" value="Toprim"/>
    <property type="match status" value="1"/>
</dbReference>
<evidence type="ECO:0000256" key="5">
    <source>
        <dbReference type="ARBA" id="ARBA00022840"/>
    </source>
</evidence>
<comment type="miscellaneous">
    <text evidence="10">Few gyrases are as efficient as E.coli at forming negative supercoils. Not all organisms have 2 type II topoisomerases; in organisms with a single type II topoisomerase this enzyme also has to decatenate newly replicated chromosomes.</text>
</comment>
<evidence type="ECO:0000256" key="9">
    <source>
        <dbReference type="ARBA" id="ARBA00023235"/>
    </source>
</evidence>
<comment type="subunit">
    <text evidence="10">Heterotetramer, composed of two GyrA and two GyrB chains. In the heterotetramer, GyrA contains the active site tyrosine that forms a transient covalent intermediate with DNA, while GyrB binds cofactors and catalyzes ATP hydrolysis.</text>
</comment>
<evidence type="ECO:0000256" key="4">
    <source>
        <dbReference type="ARBA" id="ARBA00022741"/>
    </source>
</evidence>
<dbReference type="GO" id="GO:0006261">
    <property type="term" value="P:DNA-templated DNA replication"/>
    <property type="evidence" value="ECO:0007669"/>
    <property type="project" value="UniProtKB-UniRule"/>
</dbReference>
<feature type="site" description="Interaction with DNA" evidence="10">
    <location>
        <position position="478"/>
    </location>
</feature>
<dbReference type="InterPro" id="IPR013760">
    <property type="entry name" value="Topo_IIA-like_dom_sf"/>
</dbReference>
<dbReference type="InterPro" id="IPR014721">
    <property type="entry name" value="Ribsml_uS5_D2-typ_fold_subgr"/>
</dbReference>
<dbReference type="InterPro" id="IPR036890">
    <property type="entry name" value="HATPase_C_sf"/>
</dbReference>
<dbReference type="CDD" id="cd00822">
    <property type="entry name" value="TopoII_Trans_DNA_gyrase"/>
    <property type="match status" value="1"/>
</dbReference>
<reference evidence="12 13" key="1">
    <citation type="submission" date="2019-02" db="EMBL/GenBank/DDBJ databases">
        <title>Deep-cultivation of Planctomycetes and their phenomic and genomic characterization uncovers novel biology.</title>
        <authorList>
            <person name="Wiegand S."/>
            <person name="Jogler M."/>
            <person name="Boedeker C."/>
            <person name="Pinto D."/>
            <person name="Vollmers J."/>
            <person name="Rivas-Marin E."/>
            <person name="Kohn T."/>
            <person name="Peeters S.H."/>
            <person name="Heuer A."/>
            <person name="Rast P."/>
            <person name="Oberbeckmann S."/>
            <person name="Bunk B."/>
            <person name="Jeske O."/>
            <person name="Meyerdierks A."/>
            <person name="Storesund J.E."/>
            <person name="Kallscheuer N."/>
            <person name="Luecker S."/>
            <person name="Lage O.M."/>
            <person name="Pohl T."/>
            <person name="Merkel B.J."/>
            <person name="Hornburger P."/>
            <person name="Mueller R.-W."/>
            <person name="Bruemmer F."/>
            <person name="Labrenz M."/>
            <person name="Spormann A.M."/>
            <person name="Op den Camp H."/>
            <person name="Overmann J."/>
            <person name="Amann R."/>
            <person name="Jetten M.S.M."/>
            <person name="Mascher T."/>
            <person name="Medema M.H."/>
            <person name="Devos D.P."/>
            <person name="Kaster A.-K."/>
            <person name="Ovreas L."/>
            <person name="Rohde M."/>
            <person name="Galperin M.Y."/>
            <person name="Jogler C."/>
        </authorList>
    </citation>
    <scope>NUCLEOTIDE SEQUENCE [LARGE SCALE GENOMIC DNA]</scope>
    <source>
        <strain evidence="12 13">Pan181</strain>
    </source>
</reference>
<evidence type="ECO:0000313" key="12">
    <source>
        <dbReference type="EMBL" id="QDU53826.1"/>
    </source>
</evidence>
<dbReference type="InterPro" id="IPR018522">
    <property type="entry name" value="TopoIIA_CS"/>
</dbReference>
<dbReference type="PROSITE" id="PS00177">
    <property type="entry name" value="TOPOISOMERASE_II"/>
    <property type="match status" value="1"/>
</dbReference>
<evidence type="ECO:0000259" key="11">
    <source>
        <dbReference type="PROSITE" id="PS50880"/>
    </source>
</evidence>
<dbReference type="GO" id="GO:0005524">
    <property type="term" value="F:ATP binding"/>
    <property type="evidence" value="ECO:0007669"/>
    <property type="project" value="UniProtKB-UniRule"/>
</dbReference>